<feature type="transmembrane region" description="Helical" evidence="1">
    <location>
        <begin position="18"/>
        <end position="36"/>
    </location>
</feature>
<name>A0A1H1N765_9GAMM</name>
<dbReference type="OrthoDB" id="6886062at2"/>
<dbReference type="EMBL" id="LT629763">
    <property type="protein sequence ID" value="SDR94757.1"/>
    <property type="molecule type" value="Genomic_DNA"/>
</dbReference>
<keyword evidence="1" id="KW-0472">Membrane</keyword>
<evidence type="ECO:0000256" key="1">
    <source>
        <dbReference type="SAM" id="Phobius"/>
    </source>
</evidence>
<feature type="transmembrane region" description="Helical" evidence="1">
    <location>
        <begin position="81"/>
        <end position="103"/>
    </location>
</feature>
<protein>
    <submittedName>
        <fullName evidence="2">Uncharacterized protein</fullName>
    </submittedName>
</protein>
<proteinExistence type="predicted"/>
<organism evidence="2 3">
    <name type="scientific">Halopseudomonas sabulinigri</name>
    <dbReference type="NCBI Taxonomy" id="472181"/>
    <lineage>
        <taxon>Bacteria</taxon>
        <taxon>Pseudomonadati</taxon>
        <taxon>Pseudomonadota</taxon>
        <taxon>Gammaproteobacteria</taxon>
        <taxon>Pseudomonadales</taxon>
        <taxon>Pseudomonadaceae</taxon>
        <taxon>Halopseudomonas</taxon>
    </lineage>
</organism>
<feature type="transmembrane region" description="Helical" evidence="1">
    <location>
        <begin position="48"/>
        <end position="69"/>
    </location>
</feature>
<dbReference type="AlphaFoldDB" id="A0A1H1N765"/>
<keyword evidence="1" id="KW-0812">Transmembrane</keyword>
<accession>A0A1H1N765</accession>
<reference evidence="3" key="1">
    <citation type="submission" date="2016-10" db="EMBL/GenBank/DDBJ databases">
        <authorList>
            <person name="Varghese N."/>
            <person name="Submissions S."/>
        </authorList>
    </citation>
    <scope>NUCLEOTIDE SEQUENCE [LARGE SCALE GENOMIC DNA]</scope>
    <source>
        <strain evidence="3">JCM 14963</strain>
    </source>
</reference>
<evidence type="ECO:0000313" key="3">
    <source>
        <dbReference type="Proteomes" id="UP000243413"/>
    </source>
</evidence>
<dbReference type="Proteomes" id="UP000243413">
    <property type="component" value="Chromosome I"/>
</dbReference>
<keyword evidence="1" id="KW-1133">Transmembrane helix</keyword>
<evidence type="ECO:0000313" key="2">
    <source>
        <dbReference type="EMBL" id="SDR94757.1"/>
    </source>
</evidence>
<sequence length="191" mass="21342">MSWRTTVYGTEDLSKTSVIVTNFILAFTFLGAYGWWADFAPSSEWSEMGFKLASTATVTFIFVYYLALLTGRAKFKPNTSISIKILAVALLPAIVFFFFLLAITHGLGDIATQIIGQDNKLTTAFTKNQTRSRRLCDYRLEGHAIENALPDYVCISEKEFQAFPQAGMYTLQTKQTGLGIHIKSLTPVVNR</sequence>
<dbReference type="RefSeq" id="WP_157719295.1">
    <property type="nucleotide sequence ID" value="NZ_LT629763.1"/>
</dbReference>
<gene>
    <name evidence="2" type="ORF">SAMN05216271_0800</name>
</gene>